<keyword evidence="2" id="KW-1185">Reference proteome</keyword>
<evidence type="ECO:0000313" key="1">
    <source>
        <dbReference type="EMBL" id="CAG7817486.1"/>
    </source>
</evidence>
<dbReference type="OrthoDB" id="6500128at2759"/>
<organism evidence="1 2">
    <name type="scientific">Allacma fusca</name>
    <dbReference type="NCBI Taxonomy" id="39272"/>
    <lineage>
        <taxon>Eukaryota</taxon>
        <taxon>Metazoa</taxon>
        <taxon>Ecdysozoa</taxon>
        <taxon>Arthropoda</taxon>
        <taxon>Hexapoda</taxon>
        <taxon>Collembola</taxon>
        <taxon>Symphypleona</taxon>
        <taxon>Sminthuridae</taxon>
        <taxon>Allacma</taxon>
    </lineage>
</organism>
<dbReference type="AlphaFoldDB" id="A0A8J2KGG2"/>
<dbReference type="Proteomes" id="UP000708208">
    <property type="component" value="Unassembled WGS sequence"/>
</dbReference>
<dbReference type="EMBL" id="CAJVCH010395456">
    <property type="protein sequence ID" value="CAG7817486.1"/>
    <property type="molecule type" value="Genomic_DNA"/>
</dbReference>
<protein>
    <submittedName>
        <fullName evidence="1">Uncharacterized protein</fullName>
    </submittedName>
</protein>
<accession>A0A8J2KGG2</accession>
<feature type="non-terminal residue" evidence="1">
    <location>
        <position position="1"/>
    </location>
</feature>
<name>A0A8J2KGG2_9HEXA</name>
<comment type="caution">
    <text evidence="1">The sequence shown here is derived from an EMBL/GenBank/DDBJ whole genome shotgun (WGS) entry which is preliminary data.</text>
</comment>
<sequence>MESKIDSNQKCYYPSIFSTSWLRVRLESIGSLIVFFTATFSVMKSNIVAVERLKEYCQAPQEAEWESVQKPP</sequence>
<reference evidence="1" key="1">
    <citation type="submission" date="2021-06" db="EMBL/GenBank/DDBJ databases">
        <authorList>
            <person name="Hodson N. C."/>
            <person name="Mongue J. A."/>
            <person name="Jaron S. K."/>
        </authorList>
    </citation>
    <scope>NUCLEOTIDE SEQUENCE</scope>
</reference>
<gene>
    <name evidence="1" type="ORF">AFUS01_LOCUS28052</name>
</gene>
<proteinExistence type="predicted"/>
<evidence type="ECO:0000313" key="2">
    <source>
        <dbReference type="Proteomes" id="UP000708208"/>
    </source>
</evidence>